<organism evidence="2 3">
    <name type="scientific">Grifola frondosa</name>
    <name type="common">Maitake</name>
    <name type="synonym">Polyporus frondosus</name>
    <dbReference type="NCBI Taxonomy" id="5627"/>
    <lineage>
        <taxon>Eukaryota</taxon>
        <taxon>Fungi</taxon>
        <taxon>Dikarya</taxon>
        <taxon>Basidiomycota</taxon>
        <taxon>Agaricomycotina</taxon>
        <taxon>Agaricomycetes</taxon>
        <taxon>Polyporales</taxon>
        <taxon>Grifolaceae</taxon>
        <taxon>Grifola</taxon>
    </lineage>
</organism>
<accession>A0A1C7LVG0</accession>
<evidence type="ECO:0000256" key="1">
    <source>
        <dbReference type="SAM" id="MobiDB-lite"/>
    </source>
</evidence>
<evidence type="ECO:0000313" key="3">
    <source>
        <dbReference type="Proteomes" id="UP000092993"/>
    </source>
</evidence>
<dbReference type="EMBL" id="LUGG01000023">
    <property type="protein sequence ID" value="OBZ67969.1"/>
    <property type="molecule type" value="Genomic_DNA"/>
</dbReference>
<gene>
    <name evidence="2" type="ORF">A0H81_12120</name>
</gene>
<sequence>MDHFVSYHGSMPYVFAMRSSSSGLLDKIHEFEDRGTFCRMLDEAVCERRVSVCACWETKVSTEVQSVDKLSHFPDVCPSVLVDKVKKLLSESGRTLTHLMYAGFYMRIGGSCAADSSASRAQVCAGLRPSQNTAPAYSRPCIPQIWKPAPNRQSQHLAQPSNHVHCLDQCFEVAPASFVYPGTSCAAYASRSEKTSSVCEKPTFARSLSGSVCNAFIPAESVQEMRKSDTVVVGQHEPDRKHPRWYWYSRRTVRVNSRAVVRIRAKSEQVSIHSMHATHFYGLSSLADQAVTMNLFDRSYTPGDIRLLRQPFWDLRANAQNDCQRTMTAHCQSTSALFCDRIYVGDAREYSRDGGDSMLWCRLAAVSAAMDPREGSPKQLQFCPVRSPDGESCSRPIPYARKRCREHNEEYCALYSVYKDASAVVKDLQPYQISPRDIQSLWCAADVEDAMDRTEQFLKAIRTEIEGRELHEARFIDNVDDGHAAYLEGLRKKEKMRAALLVTLKARLHEIKTGTISYMTTAGASEERANVRRPFQKIQELFRHSEQQRRREEYIRRQEEEASWAAKRREEQIREENARTNEASRQAWADYERRLEEWRASVRAREQSDKRARAEAAERQKRISAQERYEYERRRRMNEAMADDKSGVCHCSLFKVISSLTHCLIPESIPFALVPDHIGGSIPLDLLTRYMDGTLRQSRRLSITVWTSSIHPVMDARAGYPIEAERCSARSLDGKFAQKMIQHASWNHCKAHRAECRTLYDAYKGASLQVKNLAHCQVLMAKKDLKSMQCADDVRRVLDSMREFLAAVRAEIVACEMYHARFVRIGACFVSGKTEKEIWVKNFQARFIMEAVSSFERSIPESNNLFSDSEAASLAADEDGPIQGQEDLVAESSVP</sequence>
<dbReference type="OrthoDB" id="2758085at2759"/>
<protein>
    <submittedName>
        <fullName evidence="2">Uncharacterized protein</fullName>
    </submittedName>
</protein>
<dbReference type="Proteomes" id="UP000092993">
    <property type="component" value="Unassembled WGS sequence"/>
</dbReference>
<feature type="region of interest" description="Disordered" evidence="1">
    <location>
        <begin position="870"/>
        <end position="895"/>
    </location>
</feature>
<proteinExistence type="predicted"/>
<comment type="caution">
    <text evidence="2">The sequence shown here is derived from an EMBL/GenBank/DDBJ whole genome shotgun (WGS) entry which is preliminary data.</text>
</comment>
<reference evidence="2 3" key="1">
    <citation type="submission" date="2016-03" db="EMBL/GenBank/DDBJ databases">
        <title>Whole genome sequencing of Grifola frondosa 9006-11.</title>
        <authorList>
            <person name="Min B."/>
            <person name="Park H."/>
            <person name="Kim J.-G."/>
            <person name="Cho H."/>
            <person name="Oh Y.-L."/>
            <person name="Kong W.-S."/>
            <person name="Choi I.-G."/>
        </authorList>
    </citation>
    <scope>NUCLEOTIDE SEQUENCE [LARGE SCALE GENOMIC DNA]</scope>
    <source>
        <strain evidence="2 3">9006-11</strain>
    </source>
</reference>
<keyword evidence="3" id="KW-1185">Reference proteome</keyword>
<name>A0A1C7LVG0_GRIFR</name>
<evidence type="ECO:0000313" key="2">
    <source>
        <dbReference type="EMBL" id="OBZ67969.1"/>
    </source>
</evidence>
<dbReference type="AlphaFoldDB" id="A0A1C7LVG0"/>